<dbReference type="InterPro" id="IPR051321">
    <property type="entry name" value="PHA/PHB_synthase"/>
</dbReference>
<dbReference type="PANTHER" id="PTHR36837">
    <property type="entry name" value="POLY(3-HYDROXYALKANOATE) POLYMERASE SUBUNIT PHAC"/>
    <property type="match status" value="1"/>
</dbReference>
<dbReference type="SUPFAM" id="SSF53474">
    <property type="entry name" value="alpha/beta-Hydrolases"/>
    <property type="match status" value="1"/>
</dbReference>
<dbReference type="Gene3D" id="3.40.50.1820">
    <property type="entry name" value="alpha/beta hydrolase"/>
    <property type="match status" value="1"/>
</dbReference>
<dbReference type="PANTHER" id="PTHR36837:SF2">
    <property type="entry name" value="POLY(3-HYDROXYALKANOATE) POLYMERASE SUBUNIT PHAC"/>
    <property type="match status" value="1"/>
</dbReference>
<dbReference type="Proteomes" id="UP000239290">
    <property type="component" value="Unassembled WGS sequence"/>
</dbReference>
<comment type="caution">
    <text evidence="1">The sequence shown here is derived from an EMBL/GenBank/DDBJ whole genome shotgun (WGS) entry which is preliminary data.</text>
</comment>
<sequence length="393" mass="43597">MITLKGALATVYKLERQLVEQDRWGPLAAGMWHMPGLMTRSIAAGWAGYLGGLSARDVELVDIIRDGRKFWRAYTAKGTPQWAHPNAIRAQWPLARLRDYSVRSPESVVPTLVLPPQSGHTSCVVDYSRSRSQMMVMRAAGLTNLHCLDWRPATRGTRDTGVEDYLAIVDESIDPLGGGANVVGDSQGGWLAVIYAALHREKVHTLTIGGAPVDFHAALGMGQTHENTVGRVLFWLARLSVISGRGLHRGAVQAWGIRLFDPLSEVDRVMRLWAGIDDPDVIDRYTALNRWLHTPQDMPGRMFLWTVRHLFVNNELIKGELRVDGRIVELAAIDCPLFLLAGRNDPAAPPTQVWALAERVSTPPEMIVREEANAGHLQLFLSNAVLQNHGRRS</sequence>
<dbReference type="AlphaFoldDB" id="A0A2S8IFG0"/>
<evidence type="ECO:0000313" key="1">
    <source>
        <dbReference type="EMBL" id="PQP13142.1"/>
    </source>
</evidence>
<dbReference type="Pfam" id="PF11339">
    <property type="entry name" value="DUF3141"/>
    <property type="match status" value="1"/>
</dbReference>
<dbReference type="InterPro" id="IPR029058">
    <property type="entry name" value="AB_hydrolase_fold"/>
</dbReference>
<reference evidence="2" key="1">
    <citation type="submission" date="2018-02" db="EMBL/GenBank/DDBJ databases">
        <title>Draft genome sequencing of Rhodococcus opacus KU647198.</title>
        <authorList>
            <person name="Zheng B.-X."/>
        </authorList>
    </citation>
    <scope>NUCLEOTIDE SEQUENCE [LARGE SCALE GENOMIC DNA]</scope>
    <source>
        <strain evidence="2">04-OD7</strain>
    </source>
</reference>
<organism evidence="1 2">
    <name type="scientific">Rhodococcus opacus</name>
    <name type="common">Nocardia opaca</name>
    <dbReference type="NCBI Taxonomy" id="37919"/>
    <lineage>
        <taxon>Bacteria</taxon>
        <taxon>Bacillati</taxon>
        <taxon>Actinomycetota</taxon>
        <taxon>Actinomycetes</taxon>
        <taxon>Mycobacteriales</taxon>
        <taxon>Nocardiaceae</taxon>
        <taxon>Rhodococcus</taxon>
    </lineage>
</organism>
<protein>
    <submittedName>
        <fullName evidence="1">Esterase</fullName>
    </submittedName>
</protein>
<proteinExistence type="predicted"/>
<gene>
    <name evidence="1" type="ORF">C5613_42435</name>
</gene>
<dbReference type="EMBL" id="PUIO01000102">
    <property type="protein sequence ID" value="PQP13142.1"/>
    <property type="molecule type" value="Genomic_DNA"/>
</dbReference>
<evidence type="ECO:0000313" key="2">
    <source>
        <dbReference type="Proteomes" id="UP000239290"/>
    </source>
</evidence>
<name>A0A2S8IFG0_RHOOP</name>
<dbReference type="InterPro" id="IPR024501">
    <property type="entry name" value="DUF3141"/>
</dbReference>
<accession>A0A2S8IFG0</accession>